<evidence type="ECO:0000256" key="6">
    <source>
        <dbReference type="ARBA" id="ARBA00023136"/>
    </source>
</evidence>
<dbReference type="PANTHER" id="PTHR10464:SF4">
    <property type="entry name" value="UREA TRANSPORTER"/>
    <property type="match status" value="1"/>
</dbReference>
<dbReference type="Gene3D" id="1.10.3430.10">
    <property type="entry name" value="Ammonium transporter AmtB like domains"/>
    <property type="match status" value="1"/>
</dbReference>
<feature type="transmembrane region" description="Helical" evidence="8">
    <location>
        <begin position="58"/>
        <end position="76"/>
    </location>
</feature>
<feature type="transmembrane region" description="Helical" evidence="8">
    <location>
        <begin position="83"/>
        <end position="102"/>
    </location>
</feature>
<evidence type="ECO:0000256" key="2">
    <source>
        <dbReference type="ARBA" id="ARBA00005914"/>
    </source>
</evidence>
<feature type="transmembrane region" description="Helical" evidence="8">
    <location>
        <begin position="242"/>
        <end position="262"/>
    </location>
</feature>
<dbReference type="NCBIfam" id="TIGR03441">
    <property type="entry name" value="urea_trans_yut"/>
    <property type="match status" value="1"/>
</dbReference>
<evidence type="ECO:0000256" key="3">
    <source>
        <dbReference type="ARBA" id="ARBA00022475"/>
    </source>
</evidence>
<dbReference type="Proteomes" id="UP000190667">
    <property type="component" value="Unassembled WGS sequence"/>
</dbReference>
<dbReference type="InterPro" id="IPR004937">
    <property type="entry name" value="Urea_transporter"/>
</dbReference>
<dbReference type="EMBL" id="MRUL01000001">
    <property type="protein sequence ID" value="OON41903.1"/>
    <property type="molecule type" value="Genomic_DNA"/>
</dbReference>
<dbReference type="STRING" id="1926881.BTJ39_01720"/>
<dbReference type="InterPro" id="IPR017807">
    <property type="entry name" value="Urea_transporter_bac"/>
</dbReference>
<comment type="subcellular location">
    <subcellularLocation>
        <location evidence="1">Cell membrane</location>
        <topology evidence="1">Multi-pass membrane protein</topology>
    </subcellularLocation>
</comment>
<name>A0A1S8YTD3_9GAMM</name>
<dbReference type="GO" id="GO:0015204">
    <property type="term" value="F:urea transmembrane transporter activity"/>
    <property type="evidence" value="ECO:0007669"/>
    <property type="project" value="InterPro"/>
</dbReference>
<keyword evidence="4 8" id="KW-0812">Transmembrane</keyword>
<feature type="site" description="Important for channel permeability" evidence="7">
    <location>
        <position position="300"/>
    </location>
</feature>
<reference evidence="9 10" key="1">
    <citation type="submission" date="2016-12" db="EMBL/GenBank/DDBJ databases">
        <title>Izhakiella australiana sp. nov. of genus Izhakiella isolated from Australian desert.</title>
        <authorList>
            <person name="Ji M."/>
        </authorList>
    </citation>
    <scope>NUCLEOTIDE SEQUENCE [LARGE SCALE GENOMIC DNA]</scope>
    <source>
        <strain evidence="9 10">D4N98</strain>
    </source>
</reference>
<evidence type="ECO:0000256" key="7">
    <source>
        <dbReference type="PIRSR" id="PIRSR016502-1"/>
    </source>
</evidence>
<organism evidence="9 10">
    <name type="scientific">Izhakiella australiensis</name>
    <dbReference type="NCBI Taxonomy" id="1926881"/>
    <lineage>
        <taxon>Bacteria</taxon>
        <taxon>Pseudomonadati</taxon>
        <taxon>Pseudomonadota</taxon>
        <taxon>Gammaproteobacteria</taxon>
        <taxon>Enterobacterales</taxon>
        <taxon>Erwiniaceae</taxon>
        <taxon>Izhakiella</taxon>
    </lineage>
</organism>
<evidence type="ECO:0000313" key="9">
    <source>
        <dbReference type="EMBL" id="OON41903.1"/>
    </source>
</evidence>
<dbReference type="RefSeq" id="WP_078000928.1">
    <property type="nucleotide sequence ID" value="NZ_MRUL01000001.1"/>
</dbReference>
<comment type="caution">
    <text evidence="9">The sequence shown here is derived from an EMBL/GenBank/DDBJ whole genome shotgun (WGS) entry which is preliminary data.</text>
</comment>
<dbReference type="InterPro" id="IPR029020">
    <property type="entry name" value="Ammonium/urea_transptr"/>
</dbReference>
<dbReference type="Pfam" id="PF03253">
    <property type="entry name" value="UT"/>
    <property type="match status" value="1"/>
</dbReference>
<accession>A0A1S8YTD3</accession>
<keyword evidence="3" id="KW-1003">Cell membrane</keyword>
<evidence type="ECO:0000256" key="4">
    <source>
        <dbReference type="ARBA" id="ARBA00022692"/>
    </source>
</evidence>
<keyword evidence="10" id="KW-1185">Reference proteome</keyword>
<gene>
    <name evidence="9" type="ORF">BTJ39_01720</name>
</gene>
<keyword evidence="5 8" id="KW-1133">Transmembrane helix</keyword>
<feature type="transmembrane region" description="Helical" evidence="8">
    <location>
        <begin position="108"/>
        <end position="127"/>
    </location>
</feature>
<comment type="similarity">
    <text evidence="2">Belongs to the urea transporter family.</text>
</comment>
<dbReference type="PIRSF" id="PIRSF016502">
    <property type="entry name" value="Urea_transporter"/>
    <property type="match status" value="1"/>
</dbReference>
<proteinExistence type="inferred from homology"/>
<feature type="transmembrane region" description="Helical" evidence="8">
    <location>
        <begin position="32"/>
        <end position="52"/>
    </location>
</feature>
<protein>
    <submittedName>
        <fullName evidence="9">Urea transporter</fullName>
    </submittedName>
</protein>
<evidence type="ECO:0000256" key="5">
    <source>
        <dbReference type="ARBA" id="ARBA00022989"/>
    </source>
</evidence>
<keyword evidence="6 8" id="KW-0472">Membrane</keyword>
<evidence type="ECO:0000256" key="1">
    <source>
        <dbReference type="ARBA" id="ARBA00004651"/>
    </source>
</evidence>
<dbReference type="PANTHER" id="PTHR10464">
    <property type="entry name" value="UREA TRANSPORTER"/>
    <property type="match status" value="1"/>
</dbReference>
<feature type="transmembrane region" description="Helical" evidence="8">
    <location>
        <begin position="293"/>
        <end position="313"/>
    </location>
</feature>
<feature type="transmembrane region" description="Helical" evidence="8">
    <location>
        <begin position="269"/>
        <end position="287"/>
    </location>
</feature>
<dbReference type="OrthoDB" id="279428at2"/>
<evidence type="ECO:0000256" key="8">
    <source>
        <dbReference type="SAM" id="Phobius"/>
    </source>
</evidence>
<dbReference type="AlphaFoldDB" id="A0A1S8YTD3"/>
<dbReference type="GO" id="GO:0005886">
    <property type="term" value="C:plasma membrane"/>
    <property type="evidence" value="ECO:0007669"/>
    <property type="project" value="UniProtKB-SubCell"/>
</dbReference>
<feature type="transmembrane region" description="Helical" evidence="8">
    <location>
        <begin position="134"/>
        <end position="158"/>
    </location>
</feature>
<feature type="transmembrane region" description="Helical" evidence="8">
    <location>
        <begin position="204"/>
        <end position="236"/>
    </location>
</feature>
<sequence>MERKTRRLTCSERYPALSWLDWMLRGCSQVMFQNNPLTGLFFFAAVFVSAWQANALQVAWGCVLATLVTTLTAHLVAEDKTTLTSGMLGYNGCLVGAALPGFLAPSAWLWLCIIFSALMSVIVTVGVNRLLKTWHIAALTAPFVFTSWTVLLASHAFLRLEPLPQPLLASLPPSGTTLPLWQITLATLDGISQVFLCNSPAGGILLLLGLAVCSRWAMTLALAGSLVAVLIAMLAGAGRQPIVSGMYAFSPVLTAIALGSVFNRPGVKTLCYTLTGVVFTVLMQGAFNTLLKPLGIPTLTMPFVIVSWLFLLANQGEHTPLPPPPKGT</sequence>
<evidence type="ECO:0000313" key="10">
    <source>
        <dbReference type="Proteomes" id="UP000190667"/>
    </source>
</evidence>